<name>A0ABN9XS50_9DINO</name>
<keyword evidence="2" id="KW-0812">Transmembrane</keyword>
<keyword evidence="2" id="KW-1133">Transmembrane helix</keyword>
<keyword evidence="2" id="KW-0472">Membrane</keyword>
<evidence type="ECO:0000313" key="3">
    <source>
        <dbReference type="EMBL" id="CAK0902798.1"/>
    </source>
</evidence>
<feature type="region of interest" description="Disordered" evidence="1">
    <location>
        <begin position="56"/>
        <end position="116"/>
    </location>
</feature>
<evidence type="ECO:0000256" key="1">
    <source>
        <dbReference type="SAM" id="MobiDB-lite"/>
    </source>
</evidence>
<organism evidence="3 4">
    <name type="scientific">Prorocentrum cordatum</name>
    <dbReference type="NCBI Taxonomy" id="2364126"/>
    <lineage>
        <taxon>Eukaryota</taxon>
        <taxon>Sar</taxon>
        <taxon>Alveolata</taxon>
        <taxon>Dinophyceae</taxon>
        <taxon>Prorocentrales</taxon>
        <taxon>Prorocentraceae</taxon>
        <taxon>Prorocentrum</taxon>
    </lineage>
</organism>
<comment type="caution">
    <text evidence="3">The sequence shown here is derived from an EMBL/GenBank/DDBJ whole genome shotgun (WGS) entry which is preliminary data.</text>
</comment>
<evidence type="ECO:0000313" key="4">
    <source>
        <dbReference type="Proteomes" id="UP001189429"/>
    </source>
</evidence>
<dbReference type="Proteomes" id="UP001189429">
    <property type="component" value="Unassembled WGS sequence"/>
</dbReference>
<accession>A0ABN9XS50</accession>
<dbReference type="EMBL" id="CAUYUJ010021120">
    <property type="protein sequence ID" value="CAK0902798.1"/>
    <property type="molecule type" value="Genomic_DNA"/>
</dbReference>
<sequence length="116" mass="11111">MAVAGTAGVPSLAPLLALPPCVLVAGMMLSAVLLPAAPVLRGSPAARAAACCNAPCPGSRRSGGAGAATAGADPARRARVPGSTTSVEEEETTRPKPAACPWGPGRSGRNSGVAGG</sequence>
<proteinExistence type="predicted"/>
<evidence type="ECO:0000256" key="2">
    <source>
        <dbReference type="SAM" id="Phobius"/>
    </source>
</evidence>
<reference evidence="3" key="1">
    <citation type="submission" date="2023-10" db="EMBL/GenBank/DDBJ databases">
        <authorList>
            <person name="Chen Y."/>
            <person name="Shah S."/>
            <person name="Dougan E. K."/>
            <person name="Thang M."/>
            <person name="Chan C."/>
        </authorList>
    </citation>
    <scope>NUCLEOTIDE SEQUENCE [LARGE SCALE GENOMIC DNA]</scope>
</reference>
<feature type="transmembrane region" description="Helical" evidence="2">
    <location>
        <begin position="12"/>
        <end position="34"/>
    </location>
</feature>
<protein>
    <recommendedName>
        <fullName evidence="5">Secreted protein</fullName>
    </recommendedName>
</protein>
<keyword evidence="4" id="KW-1185">Reference proteome</keyword>
<evidence type="ECO:0008006" key="5">
    <source>
        <dbReference type="Google" id="ProtNLM"/>
    </source>
</evidence>
<gene>
    <name evidence="3" type="ORF">PCOR1329_LOCUS79297</name>
</gene>